<feature type="signal peptide" evidence="1">
    <location>
        <begin position="1"/>
        <end position="23"/>
    </location>
</feature>
<evidence type="ECO:0000313" key="2">
    <source>
        <dbReference type="EMBL" id="SHJ22340.1"/>
    </source>
</evidence>
<feature type="chain" id="PRO_5013133257" evidence="1">
    <location>
        <begin position="24"/>
        <end position="110"/>
    </location>
</feature>
<reference evidence="2 3" key="1">
    <citation type="submission" date="2016-11" db="EMBL/GenBank/DDBJ databases">
        <authorList>
            <person name="Jaros S."/>
            <person name="Januszkiewicz K."/>
            <person name="Wedrychowicz H."/>
        </authorList>
    </citation>
    <scope>NUCLEOTIDE SEQUENCE [LARGE SCALE GENOMIC DNA]</scope>
    <source>
        <strain evidence="2 3">DSM 100565</strain>
    </source>
</reference>
<evidence type="ECO:0000256" key="1">
    <source>
        <dbReference type="SAM" id="SignalP"/>
    </source>
</evidence>
<dbReference type="RefSeq" id="WP_073333663.1">
    <property type="nucleotide sequence ID" value="NZ_FQYO01000006.1"/>
</dbReference>
<keyword evidence="3" id="KW-1185">Reference proteome</keyword>
<evidence type="ECO:0000313" key="3">
    <source>
        <dbReference type="Proteomes" id="UP000184292"/>
    </source>
</evidence>
<accession>A0A1M6HJE9</accession>
<organism evidence="2 3">
    <name type="scientific">Wenxinia saemankumensis</name>
    <dbReference type="NCBI Taxonomy" id="1447782"/>
    <lineage>
        <taxon>Bacteria</taxon>
        <taxon>Pseudomonadati</taxon>
        <taxon>Pseudomonadota</taxon>
        <taxon>Alphaproteobacteria</taxon>
        <taxon>Rhodobacterales</taxon>
        <taxon>Roseobacteraceae</taxon>
        <taxon>Wenxinia</taxon>
    </lineage>
</organism>
<name>A0A1M6HJE9_9RHOB</name>
<dbReference type="EMBL" id="FQYO01000006">
    <property type="protein sequence ID" value="SHJ22340.1"/>
    <property type="molecule type" value="Genomic_DNA"/>
</dbReference>
<proteinExistence type="predicted"/>
<dbReference type="OrthoDB" id="7874985at2"/>
<keyword evidence="1" id="KW-0732">Signal</keyword>
<dbReference type="Proteomes" id="UP000184292">
    <property type="component" value="Unassembled WGS sequence"/>
</dbReference>
<gene>
    <name evidence="2" type="ORF">SAMN05444417_3261</name>
</gene>
<dbReference type="PROSITE" id="PS51257">
    <property type="entry name" value="PROKAR_LIPOPROTEIN"/>
    <property type="match status" value="1"/>
</dbReference>
<dbReference type="AlphaFoldDB" id="A0A1M6HJE9"/>
<sequence length="110" mass="11008">MPLAPFRRAAAPLLAAALLAACAPLDDLRRLADPARTPTNAAVEVAVKANHGSVIQDILAGGGPALAAAYDAGRVPAGDRAARTLQLQGNIALYNDNPGALALAISSFGA</sequence>
<protein>
    <submittedName>
        <fullName evidence="2">Uncharacterized protein</fullName>
    </submittedName>
</protein>